<reference evidence="1 2" key="1">
    <citation type="submission" date="2016-10" db="EMBL/GenBank/DDBJ databases">
        <authorList>
            <person name="Varghese N."/>
            <person name="Submissions S."/>
        </authorList>
    </citation>
    <scope>NUCLEOTIDE SEQUENCE [LARGE SCALE GENOMIC DNA]</scope>
    <source>
        <strain evidence="1 2">DSM 14526</strain>
    </source>
</reference>
<dbReference type="RefSeq" id="WP_086985903.1">
    <property type="nucleotide sequence ID" value="NZ_FJNA01000001.1"/>
</dbReference>
<accession>A0AB38A1I9</accession>
<keyword evidence="2" id="KW-1185">Reference proteome</keyword>
<name>A0AB38A1I9_9LACT</name>
<evidence type="ECO:0000313" key="2">
    <source>
        <dbReference type="Proteomes" id="UP000199042"/>
    </source>
</evidence>
<dbReference type="Gene3D" id="3.30.70.60">
    <property type="match status" value="1"/>
</dbReference>
<dbReference type="InterPro" id="IPR014717">
    <property type="entry name" value="Transl_elong_EF1B/ribsomal_bS6"/>
</dbReference>
<dbReference type="Proteomes" id="UP000199042">
    <property type="component" value="Unassembled WGS sequence"/>
</dbReference>
<proteinExistence type="predicted"/>
<organism evidence="1 2">
    <name type="scientific">Trichococcus collinsii</name>
    <dbReference type="NCBI Taxonomy" id="157076"/>
    <lineage>
        <taxon>Bacteria</taxon>
        <taxon>Bacillati</taxon>
        <taxon>Bacillota</taxon>
        <taxon>Bacilli</taxon>
        <taxon>Lactobacillales</taxon>
        <taxon>Carnobacteriaceae</taxon>
        <taxon>Trichococcus</taxon>
    </lineage>
</organism>
<gene>
    <name evidence="1" type="ORF">SAMN04488525_103448</name>
</gene>
<comment type="caution">
    <text evidence="1">The sequence shown here is derived from an EMBL/GenBank/DDBJ whole genome shotgun (WGS) entry which is preliminary data.</text>
</comment>
<protein>
    <submittedName>
        <fullName evidence="1">Uncharacterized protein</fullName>
    </submittedName>
</protein>
<dbReference type="EMBL" id="FNQH01000003">
    <property type="protein sequence ID" value="SEA56087.1"/>
    <property type="molecule type" value="Genomic_DNA"/>
</dbReference>
<evidence type="ECO:0000313" key="1">
    <source>
        <dbReference type="EMBL" id="SEA56087.1"/>
    </source>
</evidence>
<dbReference type="AlphaFoldDB" id="A0AB38A1I9"/>
<sequence>MNLKWNRVSFVMAFVLGLLVLATFIFGQVYFLDPIKQRAARAALLVEEQMSLKAEYPPEQTLLDDYRQKYEETWGFLPEGEKVNQELVVLESIAAEENVIVQQIARVGEPQPIEGLDESYMKSTYAVEMTSNTAGNMQRLVERLEGLERIWNIYSFGFEKLDEESFSGTFTFDLFYYVSASEDAQH</sequence>